<comment type="caution">
    <text evidence="1">The sequence shown here is derived from an EMBL/GenBank/DDBJ whole genome shotgun (WGS) entry which is preliminary data.</text>
</comment>
<name>A0A085ZLP9_9FLAO</name>
<dbReference type="Proteomes" id="UP000028715">
    <property type="component" value="Unassembled WGS sequence"/>
</dbReference>
<dbReference type="RefSeq" id="WP_035682682.1">
    <property type="nucleotide sequence ID" value="NZ_JPRL01000001.1"/>
</dbReference>
<organism evidence="1 2">
    <name type="scientific">Flavobacterium reichenbachii</name>
    <dbReference type="NCBI Taxonomy" id="362418"/>
    <lineage>
        <taxon>Bacteria</taxon>
        <taxon>Pseudomonadati</taxon>
        <taxon>Bacteroidota</taxon>
        <taxon>Flavobacteriia</taxon>
        <taxon>Flavobacteriales</taxon>
        <taxon>Flavobacteriaceae</taxon>
        <taxon>Flavobacterium</taxon>
    </lineage>
</organism>
<protein>
    <submittedName>
        <fullName evidence="1">Uncharacterized protein</fullName>
    </submittedName>
</protein>
<gene>
    <name evidence="1" type="ORF">IW19_07400</name>
</gene>
<dbReference type="EMBL" id="JPRL01000001">
    <property type="protein sequence ID" value="KFF05363.1"/>
    <property type="molecule type" value="Genomic_DNA"/>
</dbReference>
<sequence>MKIINFLRLLGLSKSAAYSTEMDSEEIFHHHDSTDGSELLDETLHMKEQPFEEDENEGYSSIF</sequence>
<evidence type="ECO:0000313" key="2">
    <source>
        <dbReference type="Proteomes" id="UP000028715"/>
    </source>
</evidence>
<keyword evidence="2" id="KW-1185">Reference proteome</keyword>
<dbReference type="STRING" id="362418.IW19_07400"/>
<reference evidence="1 2" key="1">
    <citation type="submission" date="2014-07" db="EMBL/GenBank/DDBJ databases">
        <title>Genome of Flavobacterium reichenbachii LMG 25512.</title>
        <authorList>
            <person name="Stropko S.J."/>
            <person name="Pipes S.E."/>
            <person name="Newman J.D."/>
        </authorList>
    </citation>
    <scope>NUCLEOTIDE SEQUENCE [LARGE SCALE GENOMIC DNA]</scope>
    <source>
        <strain evidence="1 2">LMG 25512</strain>
    </source>
</reference>
<evidence type="ECO:0000313" key="1">
    <source>
        <dbReference type="EMBL" id="KFF05363.1"/>
    </source>
</evidence>
<dbReference type="AlphaFoldDB" id="A0A085ZLP9"/>
<dbReference type="OrthoDB" id="1369510at2"/>
<accession>A0A085ZLP9</accession>
<proteinExistence type="predicted"/>